<dbReference type="RefSeq" id="YP_009839365.1">
    <property type="nucleotide sequence ID" value="NC_048720.1"/>
</dbReference>
<dbReference type="GeneID" id="55599994"/>
<dbReference type="EMBL" id="MH536814">
    <property type="protein sequence ID" value="AXH49312.1"/>
    <property type="molecule type" value="Genomic_DNA"/>
</dbReference>
<gene>
    <name evidence="1" type="primary">204</name>
    <name evidence="1" type="ORF">SEA_BLUEEYEDBEAUTY_204</name>
</gene>
<proteinExistence type="predicted"/>
<reference evidence="1 2" key="1">
    <citation type="submission" date="2018-06" db="EMBL/GenBank/DDBJ databases">
        <authorList>
            <person name="Luttrell C.E."/>
            <person name="Myers K.N."/>
            <person name="Simpson A.N."/>
            <person name="Sulollari A."/>
            <person name="Suri N."/>
            <person name="Nayek S."/>
            <person name="Bhuiyan S."/>
            <person name="Smith B.R."/>
            <person name="Hughes L.E."/>
            <person name="Garlena R.A."/>
            <person name="Russell D.A."/>
            <person name="Pope W.H."/>
            <person name="Jacobs-Sera D."/>
            <person name="Hatfull G.F."/>
        </authorList>
    </citation>
    <scope>NUCLEOTIDE SEQUENCE [LARGE SCALE GENOMIC DNA]</scope>
</reference>
<keyword evidence="2" id="KW-1185">Reference proteome</keyword>
<evidence type="ECO:0000313" key="2">
    <source>
        <dbReference type="Proteomes" id="UP000258408"/>
    </source>
</evidence>
<dbReference type="Proteomes" id="UP000258408">
    <property type="component" value="Segment"/>
</dbReference>
<evidence type="ECO:0000313" key="1">
    <source>
        <dbReference type="EMBL" id="AXH49312.1"/>
    </source>
</evidence>
<protein>
    <submittedName>
        <fullName evidence="1">Uncharacterized protein</fullName>
    </submittedName>
</protein>
<sequence length="91" mass="10708">MTTFYQDITRALRKMLVKNIHGGEQNVDMVMKTIEKTFVAEFVVRANDFCKPHKKGYRYSKGYNDAMDDMVAFFKENYGDTSRTRMAFDKD</sequence>
<organism evidence="1 2">
    <name type="scientific">Streptomyces phage Blueeyedbeauty</name>
    <dbReference type="NCBI Taxonomy" id="2250336"/>
    <lineage>
        <taxon>Viruses</taxon>
        <taxon>Duplodnaviria</taxon>
        <taxon>Heunggongvirae</taxon>
        <taxon>Uroviricota</taxon>
        <taxon>Caudoviricetes</taxon>
        <taxon>Stanwilliamsviridae</taxon>
        <taxon>Loccivirinae</taxon>
        <taxon>Annadreamyvirus</taxon>
        <taxon>Annadreamyvirus blueeyedbeauty</taxon>
    </lineage>
</organism>
<accession>A0A345L210</accession>
<dbReference type="KEGG" id="vg:55599994"/>
<name>A0A345L210_9CAUD</name>